<protein>
    <submittedName>
        <fullName evidence="3">Uncharacterized protein</fullName>
    </submittedName>
</protein>
<dbReference type="RefSeq" id="WP_057071970.1">
    <property type="nucleotide sequence ID" value="NZ_CABGHF010000011.1"/>
</dbReference>
<dbReference type="Proteomes" id="UP000318370">
    <property type="component" value="Unassembled WGS sequence"/>
</dbReference>
<organism evidence="3 4">
    <name type="scientific">Klebsiella spallanzanii</name>
    <dbReference type="NCBI Taxonomy" id="2587528"/>
    <lineage>
        <taxon>Bacteria</taxon>
        <taxon>Pseudomonadati</taxon>
        <taxon>Pseudomonadota</taxon>
        <taxon>Gammaproteobacteria</taxon>
        <taxon>Enterobacterales</taxon>
        <taxon>Enterobacteriaceae</taxon>
        <taxon>Klebsiella/Raoultella group</taxon>
        <taxon>Klebsiella</taxon>
    </lineage>
</organism>
<name>A0A564JWV4_9ENTR</name>
<proteinExistence type="predicted"/>
<feature type="coiled-coil region" evidence="1">
    <location>
        <begin position="355"/>
        <end position="386"/>
    </location>
</feature>
<keyword evidence="1" id="KW-0175">Coiled coil</keyword>
<evidence type="ECO:0000256" key="2">
    <source>
        <dbReference type="SAM" id="MobiDB-lite"/>
    </source>
</evidence>
<dbReference type="AlphaFoldDB" id="A0A564JWV4"/>
<reference evidence="3 4" key="1">
    <citation type="submission" date="2019-07" db="EMBL/GenBank/DDBJ databases">
        <authorList>
            <person name="Brisse S."/>
            <person name="Rodrigues C."/>
            <person name="Thorpe H."/>
        </authorList>
    </citation>
    <scope>NUCLEOTIDE SEQUENCE [LARGE SCALE GENOMIC DNA]</scope>
    <source>
        <strain evidence="3">SB6408</strain>
    </source>
</reference>
<evidence type="ECO:0000313" key="3">
    <source>
        <dbReference type="EMBL" id="VUS61499.1"/>
    </source>
</evidence>
<evidence type="ECO:0000256" key="1">
    <source>
        <dbReference type="SAM" id="Coils"/>
    </source>
</evidence>
<feature type="region of interest" description="Disordered" evidence="2">
    <location>
        <begin position="226"/>
        <end position="249"/>
    </location>
</feature>
<gene>
    <name evidence="3" type="ORF">SB6408_04987</name>
</gene>
<accession>A0A564JWV4</accession>
<sequence length="575" mass="62023">MAFYTGAPLSNNPLPVEGKQPLLRSLGASVSEGFNEGPFVSWGEESRLARLNIDPSAERYNQEDARRLFGEHKIESINVPAEGLTKPYVDAVIQDHQAHLNRQQILQGAPSGTVATPLKYMANLMGNMADPGNALIGLIPFVGEARAATLLGRAGQRFLQGSAYGAAQTAATMPLVAEGQAAQGNDFTMGDYASNFLFGTIGGGILHAGGGIVADALRARDMSTSRVNEVPSAATEKSSSPENGLPIESPAAEPLIMQPGIFPDSPTYLARAPADDLIRSIDHYRENYTQQTAYNDVVPSYADNLQELASRQITGVGELQRQVESLTRDIGSLDASLPELTKQYQGKRMKFREARAAAQAELDNRRQQLQAEVEQLNSRIGEHQDGARAAQELASISRGELPEPLAQQVSRRADEIRLSLRQSPVAQGVKSAAQKLGEADWMVRNQAMRSAVAQMRRGEDVNIEPFLNLADPKKKITAIEDLSLPRRIPAAQDDVVASASADNQIKSAGESGTTDDALRQAEENLNYTRQINEAISSDDPEFAALTKQVDHEAADTSMEKAIKAAAMCRIGKLNG</sequence>
<dbReference type="EMBL" id="CABGHF010000011">
    <property type="protein sequence ID" value="VUS61499.1"/>
    <property type="molecule type" value="Genomic_DNA"/>
</dbReference>
<evidence type="ECO:0000313" key="4">
    <source>
        <dbReference type="Proteomes" id="UP000318370"/>
    </source>
</evidence>